<sequence>MVLLQLVSLRLNSSNLLTSCTCRHCSVSHNAPWWNFGG</sequence>
<organism evidence="1">
    <name type="scientific">Anguilla anguilla</name>
    <name type="common">European freshwater eel</name>
    <name type="synonym">Muraena anguilla</name>
    <dbReference type="NCBI Taxonomy" id="7936"/>
    <lineage>
        <taxon>Eukaryota</taxon>
        <taxon>Metazoa</taxon>
        <taxon>Chordata</taxon>
        <taxon>Craniata</taxon>
        <taxon>Vertebrata</taxon>
        <taxon>Euteleostomi</taxon>
        <taxon>Actinopterygii</taxon>
        <taxon>Neopterygii</taxon>
        <taxon>Teleostei</taxon>
        <taxon>Anguilliformes</taxon>
        <taxon>Anguillidae</taxon>
        <taxon>Anguilla</taxon>
    </lineage>
</organism>
<proteinExistence type="predicted"/>
<accession>A0A0E9UCJ1</accession>
<protein>
    <submittedName>
        <fullName evidence="1">Uncharacterized protein</fullName>
    </submittedName>
</protein>
<reference evidence="1" key="2">
    <citation type="journal article" date="2015" name="Fish Shellfish Immunol.">
        <title>Early steps in the European eel (Anguilla anguilla)-Vibrio vulnificus interaction in the gills: Role of the RtxA13 toxin.</title>
        <authorList>
            <person name="Callol A."/>
            <person name="Pajuelo D."/>
            <person name="Ebbesson L."/>
            <person name="Teles M."/>
            <person name="MacKenzie S."/>
            <person name="Amaro C."/>
        </authorList>
    </citation>
    <scope>NUCLEOTIDE SEQUENCE</scope>
</reference>
<dbReference type="AlphaFoldDB" id="A0A0E9UCJ1"/>
<reference evidence="1" key="1">
    <citation type="submission" date="2014-11" db="EMBL/GenBank/DDBJ databases">
        <authorList>
            <person name="Amaro Gonzalez C."/>
        </authorList>
    </citation>
    <scope>NUCLEOTIDE SEQUENCE</scope>
</reference>
<dbReference type="EMBL" id="GBXM01045066">
    <property type="protein sequence ID" value="JAH63511.1"/>
    <property type="molecule type" value="Transcribed_RNA"/>
</dbReference>
<name>A0A0E9UCJ1_ANGAN</name>
<evidence type="ECO:0000313" key="1">
    <source>
        <dbReference type="EMBL" id="JAH63511.1"/>
    </source>
</evidence>